<dbReference type="HOGENOM" id="CLU_473783_0_0_1"/>
<feature type="compositionally biased region" description="Low complexity" evidence="1">
    <location>
        <begin position="369"/>
        <end position="385"/>
    </location>
</feature>
<name>L2FI14_COLFN</name>
<feature type="region of interest" description="Disordered" evidence="1">
    <location>
        <begin position="1"/>
        <end position="63"/>
    </location>
</feature>
<feature type="non-terminal residue" evidence="2">
    <location>
        <position position="577"/>
    </location>
</feature>
<feature type="region of interest" description="Disordered" evidence="1">
    <location>
        <begin position="515"/>
        <end position="577"/>
    </location>
</feature>
<feature type="region of interest" description="Disordered" evidence="1">
    <location>
        <begin position="271"/>
        <end position="425"/>
    </location>
</feature>
<feature type="compositionally biased region" description="Low complexity" evidence="1">
    <location>
        <begin position="539"/>
        <end position="550"/>
    </location>
</feature>
<evidence type="ECO:0000256" key="1">
    <source>
        <dbReference type="SAM" id="MobiDB-lite"/>
    </source>
</evidence>
<accession>L2FI14</accession>
<protein>
    <submittedName>
        <fullName evidence="2">Uncharacterized protein</fullName>
    </submittedName>
</protein>
<sequence length="577" mass="60750">MTVERALAGAAADRSGDCWGQGAAPQCPRPIQPSPSTVSSVQSSQFASNPGNRPLRSPLPSNNSAKPFSPFPSHFCPPPSPFPFFAPAPFPLSTLPAKSSPTTTFLSYTPFPVLHHGRFFISEPDSSPTIVAAFALDIRSTPFSRRHPNFHASPRHFPLLRRLRYERVTADSAFLANHSFHNHRLDNSKKKNRPDRAGRRRPFSTWVKKLTNFKSSSSSDGGGVRLPSSKRQQAKFRRASKNNNPYPQSGRVASTSHADVDVETSSYSFSTALSGSATSVERESRVSSDNSGAPPTAGGRSMAPTISTDYDGAHSVVAPSHHAPSVAGTSRTVGGVESRRGGDSTFSSPAPSVRSLTTTLTTIQSMPANGGTHVPTNPTTNTNHTSHQGHTHSIHFNQPFPTASPASAIPAHLTPSNQGPGHPATYTTATANNLLTDNASIITLASSSKRRRRRSLDTDASVRALAPSANIGEGAGIPTTPGLHQSSSRIANAERTSIYSATGIAPALPGERNSFYAKQSGAGDGASVRSGLLGHGRSDSISGSIGGVASPLTSPREAPEIGDTEEGTSRPKAGEDR</sequence>
<reference evidence="2" key="1">
    <citation type="submission" date="2012-08" db="EMBL/GenBank/DDBJ databases">
        <title>Genome analysis of Colletotrichum orbiculare and Colletotrichum fructicola.</title>
        <authorList>
            <person name="Gan P.H.P."/>
            <person name="Ikeda K."/>
            <person name="Irieda H."/>
            <person name="Narusaka M."/>
            <person name="O'Connell R.J."/>
            <person name="Narusaka Y."/>
            <person name="Takano Y."/>
            <person name="Kubo Y."/>
            <person name="Shirasu K."/>
        </authorList>
    </citation>
    <scope>NUCLEOTIDE SEQUENCE</scope>
    <source>
        <strain evidence="2">Nara gc5</strain>
    </source>
</reference>
<evidence type="ECO:0000313" key="2">
    <source>
        <dbReference type="EMBL" id="ELA25825.1"/>
    </source>
</evidence>
<organism evidence="2">
    <name type="scientific">Colletotrichum fructicola (strain Nara gc5)</name>
    <name type="common">Anthracnose fungus</name>
    <name type="synonym">Colletotrichum gloeosporioides (strain Nara gc5)</name>
    <dbReference type="NCBI Taxonomy" id="1213859"/>
    <lineage>
        <taxon>Eukaryota</taxon>
        <taxon>Fungi</taxon>
        <taxon>Dikarya</taxon>
        <taxon>Ascomycota</taxon>
        <taxon>Pezizomycotina</taxon>
        <taxon>Sordariomycetes</taxon>
        <taxon>Hypocreomycetidae</taxon>
        <taxon>Glomerellales</taxon>
        <taxon>Glomerellaceae</taxon>
        <taxon>Colletotrichum</taxon>
        <taxon>Colletotrichum gloeosporioides species complex</taxon>
    </lineage>
</organism>
<feature type="compositionally biased region" description="Basic and acidic residues" evidence="1">
    <location>
        <begin position="184"/>
        <end position="197"/>
    </location>
</feature>
<dbReference type="EMBL" id="KB021104">
    <property type="protein sequence ID" value="ELA25825.1"/>
    <property type="molecule type" value="Genomic_DNA"/>
</dbReference>
<feature type="compositionally biased region" description="Polar residues" evidence="1">
    <location>
        <begin position="394"/>
        <end position="405"/>
    </location>
</feature>
<feature type="region of interest" description="Disordered" evidence="1">
    <location>
        <begin position="470"/>
        <end position="489"/>
    </location>
</feature>
<dbReference type="AlphaFoldDB" id="L2FI14"/>
<proteinExistence type="predicted"/>
<feature type="compositionally biased region" description="Basic and acidic residues" evidence="1">
    <location>
        <begin position="567"/>
        <end position="577"/>
    </location>
</feature>
<feature type="compositionally biased region" description="Polar residues" evidence="1">
    <location>
        <begin position="344"/>
        <end position="367"/>
    </location>
</feature>
<gene>
    <name evidence="2" type="ORF">CGGC5_13099</name>
</gene>
<feature type="compositionally biased region" description="Polar residues" evidence="1">
    <location>
        <begin position="241"/>
        <end position="258"/>
    </location>
</feature>
<feature type="compositionally biased region" description="Low complexity" evidence="1">
    <location>
        <begin position="34"/>
        <end position="45"/>
    </location>
</feature>
<dbReference type="STRING" id="1213859.L2FI14"/>
<feature type="region of interest" description="Disordered" evidence="1">
    <location>
        <begin position="184"/>
        <end position="258"/>
    </location>
</feature>